<gene>
    <name evidence="15" type="ORF">HHL27_18440</name>
</gene>
<dbReference type="SUPFAM" id="SSF56935">
    <property type="entry name" value="Porins"/>
    <property type="match status" value="1"/>
</dbReference>
<keyword evidence="9 11" id="KW-0472">Membrane</keyword>
<protein>
    <submittedName>
        <fullName evidence="15">TonB-dependent receptor</fullName>
    </submittedName>
</protein>
<evidence type="ECO:0000313" key="15">
    <source>
        <dbReference type="EMBL" id="NML95657.1"/>
    </source>
</evidence>
<evidence type="ECO:0000256" key="9">
    <source>
        <dbReference type="ARBA" id="ARBA00023136"/>
    </source>
</evidence>
<organism evidence="15 16">
    <name type="scientific">Novosphingobium olei</name>
    <dbReference type="NCBI Taxonomy" id="2728851"/>
    <lineage>
        <taxon>Bacteria</taxon>
        <taxon>Pseudomonadati</taxon>
        <taxon>Pseudomonadota</taxon>
        <taxon>Alphaproteobacteria</taxon>
        <taxon>Sphingomonadales</taxon>
        <taxon>Sphingomonadaceae</taxon>
        <taxon>Novosphingobium</taxon>
    </lineage>
</organism>
<keyword evidence="2 11" id="KW-0813">Transport</keyword>
<dbReference type="GO" id="GO:0009279">
    <property type="term" value="C:cell outer membrane"/>
    <property type="evidence" value="ECO:0007669"/>
    <property type="project" value="UniProtKB-SubCell"/>
</dbReference>
<evidence type="ECO:0000259" key="13">
    <source>
        <dbReference type="Pfam" id="PF00593"/>
    </source>
</evidence>
<keyword evidence="6" id="KW-0408">Iron</keyword>
<evidence type="ECO:0000256" key="7">
    <source>
        <dbReference type="ARBA" id="ARBA00023065"/>
    </source>
</evidence>
<dbReference type="InterPro" id="IPR012910">
    <property type="entry name" value="Plug_dom"/>
</dbReference>
<proteinExistence type="inferred from homology"/>
<evidence type="ECO:0000256" key="10">
    <source>
        <dbReference type="ARBA" id="ARBA00023237"/>
    </source>
</evidence>
<sequence>MSAAGVAVVPAAVYAQDKPTSDAATVPDSSEIVVTARQRSERLIDVPVAVTAMSQQDLQRYNSTTLADIGQAAPQVRIAQQASGGGSSFVIRGIGSSTLDTGFDQSVAINVDGVQTSRGRSLQQSYFDLQQVEVLKGPQALFFGKNSPAGVISMRSADPTSTFSMGANLGYEFRAHELVGSGFVSGPLTDTLGVRLAVQARTMRGWMQNVPAAPIPNWEPATGATMLAADKWGPKQREVMGRLTVVFKPTADFDMNFKFTAGVSRDNGEGTNGEIVYCGGGPVNGLVDPYEDCKRNRKVVSAYVPPELLAGYIGNRSDSRPYEEYKPILASLTTNWKSDKVALTSVTGYYHYELGYLQNGFEKSSYAYNLGSQVEKYRAFSQEFRGLTTFDGPLNAMVGLYYQDTSLYNGQSFRIAALPQDPATGYYQSISKTGTLSGKTYSAFGQLTYKILPNLELAGGVRWTHETKDVDQRNTYVHPLLAGLFPMKEFSGHYKGNNVSPEATLTWHPTSHTTLYGAFKTGYKSGGFGLPAILSVGTVGSDFTFGPEKVKGGELGFKGEFMGGALTLNSAIYLYDYKGLQVDIFDGTKITYQVFNAGSARTKGAEINLRYRASRAFSLRAGLGYNQARYRNFVSACYAGQSVAGGCNLAPDANGVFTRQDLSGAPLVRAPDWSGNIGVTYDTPVTDGFNLAISGDATGTSKYFFSETEGAGTRQNGYFKLDASIRLYQPEQGLSVALIGKNLTNRYVIAGGSDRPATGAGAGTNTVTPGDIIGYIERPREVMLQVGYKF</sequence>
<evidence type="ECO:0000256" key="11">
    <source>
        <dbReference type="PROSITE-ProRule" id="PRU01360"/>
    </source>
</evidence>
<keyword evidence="15" id="KW-0675">Receptor</keyword>
<name>A0A7Y0BSB8_9SPHN</name>
<keyword evidence="10 11" id="KW-0998">Cell outer membrane</keyword>
<evidence type="ECO:0000256" key="4">
    <source>
        <dbReference type="ARBA" id="ARBA00022496"/>
    </source>
</evidence>
<evidence type="ECO:0000256" key="6">
    <source>
        <dbReference type="ARBA" id="ARBA00023004"/>
    </source>
</evidence>
<comment type="caution">
    <text evidence="15">The sequence shown here is derived from an EMBL/GenBank/DDBJ whole genome shotgun (WGS) entry which is preliminary data.</text>
</comment>
<comment type="similarity">
    <text evidence="11 12">Belongs to the TonB-dependent receptor family.</text>
</comment>
<dbReference type="InterPro" id="IPR000531">
    <property type="entry name" value="Beta-barrel_TonB"/>
</dbReference>
<evidence type="ECO:0000256" key="2">
    <source>
        <dbReference type="ARBA" id="ARBA00022448"/>
    </source>
</evidence>
<feature type="domain" description="TonB-dependent receptor plug" evidence="14">
    <location>
        <begin position="43"/>
        <end position="151"/>
    </location>
</feature>
<accession>A0A7Y0BSB8</accession>
<keyword evidence="8 12" id="KW-0798">TonB box</keyword>
<evidence type="ECO:0000256" key="1">
    <source>
        <dbReference type="ARBA" id="ARBA00004571"/>
    </source>
</evidence>
<evidence type="ECO:0000256" key="8">
    <source>
        <dbReference type="ARBA" id="ARBA00023077"/>
    </source>
</evidence>
<keyword evidence="16" id="KW-1185">Reference proteome</keyword>
<dbReference type="InterPro" id="IPR039426">
    <property type="entry name" value="TonB-dep_rcpt-like"/>
</dbReference>
<dbReference type="RefSeq" id="WP_169494861.1">
    <property type="nucleotide sequence ID" value="NZ_JABBGM010000011.1"/>
</dbReference>
<dbReference type="GO" id="GO:0006826">
    <property type="term" value="P:iron ion transport"/>
    <property type="evidence" value="ECO:0007669"/>
    <property type="project" value="UniProtKB-KW"/>
</dbReference>
<dbReference type="Pfam" id="PF07715">
    <property type="entry name" value="Plug"/>
    <property type="match status" value="1"/>
</dbReference>
<dbReference type="InterPro" id="IPR036942">
    <property type="entry name" value="Beta-barrel_TonB_sf"/>
</dbReference>
<reference evidence="15 16" key="1">
    <citation type="submission" date="2020-04" db="EMBL/GenBank/DDBJ databases">
        <title>Novosphingobium sp. TW-4 isolated from soil.</title>
        <authorList>
            <person name="Dahal R.H."/>
            <person name="Chaudhary D.K."/>
        </authorList>
    </citation>
    <scope>NUCLEOTIDE SEQUENCE [LARGE SCALE GENOMIC DNA]</scope>
    <source>
        <strain evidence="15 16">TW-4</strain>
    </source>
</reference>
<comment type="subcellular location">
    <subcellularLocation>
        <location evidence="1 11">Cell outer membrane</location>
        <topology evidence="1 11">Multi-pass membrane protein</topology>
    </subcellularLocation>
</comment>
<dbReference type="PANTHER" id="PTHR32552:SF81">
    <property type="entry name" value="TONB-DEPENDENT OUTER MEMBRANE RECEPTOR"/>
    <property type="match status" value="1"/>
</dbReference>
<keyword evidence="5 11" id="KW-0812">Transmembrane</keyword>
<dbReference type="Proteomes" id="UP000583556">
    <property type="component" value="Unassembled WGS sequence"/>
</dbReference>
<keyword evidence="4" id="KW-0410">Iron transport</keyword>
<keyword evidence="7" id="KW-0406">Ion transport</keyword>
<dbReference type="Gene3D" id="2.40.170.20">
    <property type="entry name" value="TonB-dependent receptor, beta-barrel domain"/>
    <property type="match status" value="1"/>
</dbReference>
<dbReference type="CDD" id="cd01347">
    <property type="entry name" value="ligand_gated_channel"/>
    <property type="match status" value="1"/>
</dbReference>
<feature type="domain" description="TonB-dependent receptor-like beta-barrel" evidence="13">
    <location>
        <begin position="314"/>
        <end position="743"/>
    </location>
</feature>
<dbReference type="AlphaFoldDB" id="A0A7Y0BSB8"/>
<dbReference type="PANTHER" id="PTHR32552">
    <property type="entry name" value="FERRICHROME IRON RECEPTOR-RELATED"/>
    <property type="match status" value="1"/>
</dbReference>
<keyword evidence="3 11" id="KW-1134">Transmembrane beta strand</keyword>
<dbReference type="Pfam" id="PF00593">
    <property type="entry name" value="TonB_dep_Rec_b-barrel"/>
    <property type="match status" value="1"/>
</dbReference>
<dbReference type="PROSITE" id="PS52016">
    <property type="entry name" value="TONB_DEPENDENT_REC_3"/>
    <property type="match status" value="1"/>
</dbReference>
<evidence type="ECO:0000259" key="14">
    <source>
        <dbReference type="Pfam" id="PF07715"/>
    </source>
</evidence>
<evidence type="ECO:0000256" key="5">
    <source>
        <dbReference type="ARBA" id="ARBA00022692"/>
    </source>
</evidence>
<evidence type="ECO:0000313" key="16">
    <source>
        <dbReference type="Proteomes" id="UP000583556"/>
    </source>
</evidence>
<evidence type="ECO:0000256" key="3">
    <source>
        <dbReference type="ARBA" id="ARBA00022452"/>
    </source>
</evidence>
<dbReference type="EMBL" id="JABBGM010000011">
    <property type="protein sequence ID" value="NML95657.1"/>
    <property type="molecule type" value="Genomic_DNA"/>
</dbReference>
<evidence type="ECO:0000256" key="12">
    <source>
        <dbReference type="RuleBase" id="RU003357"/>
    </source>
</evidence>